<sequence>MTILTISVSLLSVTRESQPCNLLFHYKKASAGIGITPISFELIRHCIYFHISLHFYVRSIPLV</sequence>
<keyword evidence="2" id="KW-1185">Reference proteome</keyword>
<dbReference type="EMBL" id="JTDE01012817">
    <property type="protein sequence ID" value="KAF7234098.1"/>
    <property type="molecule type" value="Genomic_DNA"/>
</dbReference>
<comment type="caution">
    <text evidence="1">The sequence shown here is derived from an EMBL/GenBank/DDBJ whole genome shotgun (WGS) entry which is preliminary data.</text>
</comment>
<proteinExistence type="predicted"/>
<organism evidence="1 2">
    <name type="scientific">Paragonimus skrjabini miyazakii</name>
    <dbReference type="NCBI Taxonomy" id="59628"/>
    <lineage>
        <taxon>Eukaryota</taxon>
        <taxon>Metazoa</taxon>
        <taxon>Spiralia</taxon>
        <taxon>Lophotrochozoa</taxon>
        <taxon>Platyhelminthes</taxon>
        <taxon>Trematoda</taxon>
        <taxon>Digenea</taxon>
        <taxon>Plagiorchiida</taxon>
        <taxon>Troglotremata</taxon>
        <taxon>Troglotrematidae</taxon>
        <taxon>Paragonimus</taxon>
    </lineage>
</organism>
<dbReference type="AlphaFoldDB" id="A0A8S9YG44"/>
<dbReference type="Proteomes" id="UP000822476">
    <property type="component" value="Unassembled WGS sequence"/>
</dbReference>
<gene>
    <name evidence="1" type="ORF">EG68_12468</name>
</gene>
<evidence type="ECO:0000313" key="1">
    <source>
        <dbReference type="EMBL" id="KAF7234098.1"/>
    </source>
</evidence>
<protein>
    <submittedName>
        <fullName evidence="1">Uncharacterized protein</fullName>
    </submittedName>
</protein>
<name>A0A8S9YG44_9TREM</name>
<evidence type="ECO:0000313" key="2">
    <source>
        <dbReference type="Proteomes" id="UP000822476"/>
    </source>
</evidence>
<reference evidence="1" key="1">
    <citation type="submission" date="2019-07" db="EMBL/GenBank/DDBJ databases">
        <title>Annotation for the trematode Paragonimus miyazaki's.</title>
        <authorList>
            <person name="Choi Y.-J."/>
        </authorList>
    </citation>
    <scope>NUCLEOTIDE SEQUENCE</scope>
    <source>
        <strain evidence="1">Japan</strain>
    </source>
</reference>
<accession>A0A8S9YG44</accession>